<dbReference type="RefSeq" id="YP_001957069.1">
    <property type="nucleotide sequence ID" value="NC_010821.1"/>
</dbReference>
<reference evidence="1 2" key="1">
    <citation type="journal article" date="2008" name="Virology">
        <title>Characterization of Pseudomonas chlororaphis myovirus 201varphi2-1 via genomic sequencing, mass spectrometry, and electron microscopy.</title>
        <authorList>
            <person name="Thomas J.A."/>
            <person name="Rolando M.R."/>
            <person name="Carroll C.A."/>
            <person name="Shen P.S."/>
            <person name="Belnap D.M."/>
            <person name="Weintraub S.T."/>
            <person name="Serwer P."/>
            <person name="Hardies S.C."/>
        </authorList>
    </citation>
    <scope>NUCLEOTIDE SEQUENCE</scope>
</reference>
<dbReference type="KEGG" id="vg:6372606"/>
<name>B3FJK8_BP201</name>
<keyword evidence="2" id="KW-1185">Reference proteome</keyword>
<dbReference type="SUPFAM" id="SSF101738">
    <property type="entry name" value="SspB-like"/>
    <property type="match status" value="1"/>
</dbReference>
<protein>
    <submittedName>
        <fullName evidence="1">Uncharacterized protein</fullName>
    </submittedName>
</protein>
<dbReference type="Gene3D" id="2.30.30.220">
    <property type="entry name" value="SspB-like"/>
    <property type="match status" value="1"/>
</dbReference>
<proteinExistence type="predicted"/>
<sequence>MSIQRITFEGVLNWLSTKQSDKWHMVFQASQFDLNDFVDSVSFGHLTLNLSPNATRDMALYDEHIYFKICKHGIPQEMMIPYTALMIIQDPDDPSGSMPWPYFLDHGEDYTPDEDEELDQGTVVKKSNVIELPNSGVKLELRIPTLEDYNNLNFDNVLQFPKKDADGELPSAEEIAELNQLMSDNGMDINLVEFKRNDKGEFEVSLSLNDNPVVEWDGKDKHLKQLSDNLPKGLVSDDGIIDVVKLASKAQRLALAAPPTLQQRMAERGMSVIIGGAKPAEASMPFIDEVYRAKRERREAIQKAADEALFKERALPAGTTLGEMLQSPGMTIRSDGSKGNSVFFPDLDVRKCYFHTRRIVRPEWLQVHEGGLK</sequence>
<dbReference type="InterPro" id="IPR036760">
    <property type="entry name" value="SspB-like_sf"/>
</dbReference>
<organism evidence="1 2">
    <name type="scientific">Pseudomonas phage 201phi2-1</name>
    <name type="common">Pseudomonas chlororaphis phage 201phi2-1</name>
    <dbReference type="NCBI Taxonomy" id="198110"/>
    <lineage>
        <taxon>Viruses</taxon>
        <taxon>Duplodnaviria</taxon>
        <taxon>Heunggongvirae</taxon>
        <taxon>Uroviricota</taxon>
        <taxon>Caudoviricetes</taxon>
        <taxon>Chimalliviridae</taxon>
        <taxon>Serwervirus</taxon>
        <taxon>Serwervirus 201phi21</taxon>
    </lineage>
</organism>
<evidence type="ECO:0000313" key="1">
    <source>
        <dbReference type="EMBL" id="ABY63173.1"/>
    </source>
</evidence>
<gene>
    <name evidence="1" type="ORF">201phi2-1p347</name>
</gene>
<dbReference type="EMBL" id="EU197055">
    <property type="protein sequence ID" value="ABY63173.1"/>
    <property type="molecule type" value="Genomic_DNA"/>
</dbReference>
<dbReference type="Proteomes" id="UP000002421">
    <property type="component" value="Segment"/>
</dbReference>
<evidence type="ECO:0000313" key="2">
    <source>
        <dbReference type="Proteomes" id="UP000002421"/>
    </source>
</evidence>
<accession>B3FJK8</accession>
<organismHost>
    <name type="scientific">Pseudomonas chlororaphis</name>
    <dbReference type="NCBI Taxonomy" id="587753"/>
</organismHost>